<keyword evidence="2" id="KW-0255">Endonuclease</keyword>
<organism evidence="2 3">
    <name type="scientific">Shigella phage SSE1</name>
    <dbReference type="NCBI Taxonomy" id="2562131"/>
    <lineage>
        <taxon>Viruses</taxon>
        <taxon>Duplodnaviria</taxon>
        <taxon>Heunggongvirae</taxon>
        <taxon>Uroviricota</taxon>
        <taxon>Caudoviricetes</taxon>
        <taxon>Pantevenvirales</taxon>
        <taxon>Straboviridae</taxon>
        <taxon>Tevenvirinae</taxon>
        <taxon>Mosigvirus</taxon>
        <taxon>Mosigvirus JS09</taxon>
    </lineage>
</organism>
<dbReference type="CDD" id="cd00085">
    <property type="entry name" value="HNHc"/>
    <property type="match status" value="1"/>
</dbReference>
<feature type="domain" description="Nuclease associated modular" evidence="1">
    <location>
        <begin position="110"/>
        <end position="126"/>
    </location>
</feature>
<name>A0A4D6DXJ4_9CAUD</name>
<dbReference type="SUPFAM" id="SSF64496">
    <property type="entry name" value="DNA-binding domain of intron-encoded endonucleases"/>
    <property type="match status" value="1"/>
</dbReference>
<evidence type="ECO:0000313" key="3">
    <source>
        <dbReference type="Proteomes" id="UP000297061"/>
    </source>
</evidence>
<feature type="domain" description="Nuclease associated modular" evidence="1">
    <location>
        <begin position="144"/>
        <end position="160"/>
    </location>
</feature>
<protein>
    <submittedName>
        <fullName evidence="2">HNH homing endonuclease</fullName>
    </submittedName>
</protein>
<dbReference type="InterPro" id="IPR003611">
    <property type="entry name" value="NUMOD3"/>
</dbReference>
<dbReference type="Proteomes" id="UP000297061">
    <property type="component" value="Segment"/>
</dbReference>
<proteinExistence type="predicted"/>
<dbReference type="GO" id="GO:0004519">
    <property type="term" value="F:endonuclease activity"/>
    <property type="evidence" value="ECO:0007669"/>
    <property type="project" value="UniProtKB-KW"/>
</dbReference>
<sequence length="211" mass="24236">MDYLKIYKNLVNKERNFEDIDGEWHHIIPKCLGGTDESYNLVKLTYSEHYLAHLLLLKIYPNNLGLATAVNLMSSRNNKEFGWARAKMVDLLKGRKLDQKTKDKISRSKLGHVKSEETKEKIRNSLLGKKRGQYNIKIKSKISKGVPLKESTKQAISNAMIGAKNPFAKKVIINDVIYDTLNEASIALSMSTQTVRRRLKSSNYPTWNYYV</sequence>
<evidence type="ECO:0000259" key="1">
    <source>
        <dbReference type="SMART" id="SM00496"/>
    </source>
</evidence>
<dbReference type="SMART" id="SM00496">
    <property type="entry name" value="IENR2"/>
    <property type="match status" value="3"/>
</dbReference>
<accession>A0A4D6DXJ4</accession>
<reference evidence="2 3" key="1">
    <citation type="submission" date="2019-03" db="EMBL/GenBank/DDBJ databases">
        <authorList>
            <person name="Lu H."/>
            <person name="Liu X."/>
            <person name="Lu M."/>
        </authorList>
    </citation>
    <scope>NUCLEOTIDE SEQUENCE [LARGE SCALE GENOMIC DNA]</scope>
</reference>
<keyword evidence="2" id="KW-0378">Hydrolase</keyword>
<feature type="domain" description="Nuclease associated modular" evidence="1">
    <location>
        <begin position="93"/>
        <end position="109"/>
    </location>
</feature>
<dbReference type="InterPro" id="IPR003615">
    <property type="entry name" value="HNH_nuc"/>
</dbReference>
<dbReference type="EMBL" id="MK639187">
    <property type="protein sequence ID" value="QBZ71083.1"/>
    <property type="molecule type" value="Genomic_DNA"/>
</dbReference>
<dbReference type="GO" id="GO:0003677">
    <property type="term" value="F:DNA binding"/>
    <property type="evidence" value="ECO:0007669"/>
    <property type="project" value="InterPro"/>
</dbReference>
<keyword evidence="2" id="KW-0540">Nuclease</keyword>
<evidence type="ECO:0000313" key="2">
    <source>
        <dbReference type="EMBL" id="QBZ71083.1"/>
    </source>
</evidence>